<name>A0A4Z2CC75_9TELE</name>
<keyword evidence="1" id="KW-0472">Membrane</keyword>
<feature type="transmembrane region" description="Helical" evidence="1">
    <location>
        <begin position="12"/>
        <end position="34"/>
    </location>
</feature>
<accession>A0A4Z2CC75</accession>
<organism evidence="2 3">
    <name type="scientific">Takifugu bimaculatus</name>
    <dbReference type="NCBI Taxonomy" id="433685"/>
    <lineage>
        <taxon>Eukaryota</taxon>
        <taxon>Metazoa</taxon>
        <taxon>Chordata</taxon>
        <taxon>Craniata</taxon>
        <taxon>Vertebrata</taxon>
        <taxon>Euteleostomi</taxon>
        <taxon>Actinopterygii</taxon>
        <taxon>Neopterygii</taxon>
        <taxon>Teleostei</taxon>
        <taxon>Neoteleostei</taxon>
        <taxon>Acanthomorphata</taxon>
        <taxon>Eupercaria</taxon>
        <taxon>Tetraodontiformes</taxon>
        <taxon>Tetradontoidea</taxon>
        <taxon>Tetraodontidae</taxon>
        <taxon>Takifugu</taxon>
    </lineage>
</organism>
<protein>
    <submittedName>
        <fullName evidence="2">Uncharacterized protein</fullName>
    </submittedName>
</protein>
<comment type="caution">
    <text evidence="2">The sequence shown here is derived from an EMBL/GenBank/DDBJ whole genome shotgun (WGS) entry which is preliminary data.</text>
</comment>
<dbReference type="Proteomes" id="UP000516260">
    <property type="component" value="Chromosome 11"/>
</dbReference>
<reference evidence="2 3" key="1">
    <citation type="submission" date="2019-04" db="EMBL/GenBank/DDBJ databases">
        <title>The sequence and de novo assembly of Takifugu bimaculatus genome using PacBio and Hi-C technologies.</title>
        <authorList>
            <person name="Xu P."/>
            <person name="Liu B."/>
            <person name="Zhou Z."/>
        </authorList>
    </citation>
    <scope>NUCLEOTIDE SEQUENCE [LARGE SCALE GENOMIC DNA]</scope>
    <source>
        <strain evidence="2">TB-2018</strain>
        <tissue evidence="2">Muscle</tissue>
    </source>
</reference>
<keyword evidence="1" id="KW-1133">Transmembrane helix</keyword>
<evidence type="ECO:0000313" key="3">
    <source>
        <dbReference type="Proteomes" id="UP000516260"/>
    </source>
</evidence>
<keyword evidence="3" id="KW-1185">Reference proteome</keyword>
<proteinExistence type="predicted"/>
<sequence>MGNEGSRVNSTAVGVAVGFGILGILFAIAIIQFCCKYKCKKCKKCKKCCKKKKPSLKDKVLSKVGAHKSPPPFSVSGVIK</sequence>
<dbReference type="AlphaFoldDB" id="A0A4Z2CC75"/>
<dbReference type="EMBL" id="SWLE01000003">
    <property type="protein sequence ID" value="TNN01827.1"/>
    <property type="molecule type" value="Genomic_DNA"/>
</dbReference>
<evidence type="ECO:0000256" key="1">
    <source>
        <dbReference type="SAM" id="Phobius"/>
    </source>
</evidence>
<keyword evidence="1" id="KW-0812">Transmembrane</keyword>
<evidence type="ECO:0000313" key="2">
    <source>
        <dbReference type="EMBL" id="TNN01827.1"/>
    </source>
</evidence>
<gene>
    <name evidence="2" type="ORF">fugu_011209</name>
</gene>